<dbReference type="SUPFAM" id="SSF55073">
    <property type="entry name" value="Nucleotide cyclase"/>
    <property type="match status" value="1"/>
</dbReference>
<dbReference type="Proteomes" id="UP000182737">
    <property type="component" value="Unassembled WGS sequence"/>
</dbReference>
<reference evidence="5" key="1">
    <citation type="submission" date="2016-10" db="EMBL/GenBank/DDBJ databases">
        <authorList>
            <person name="Varghese N."/>
            <person name="Submissions S."/>
        </authorList>
    </citation>
    <scope>NUCLEOTIDE SEQUENCE [LARGE SCALE GENOMIC DNA]</scope>
    <source>
        <strain evidence="5">XBD1002</strain>
    </source>
</reference>
<dbReference type="SMART" id="SM00267">
    <property type="entry name" value="GGDEF"/>
    <property type="match status" value="1"/>
</dbReference>
<evidence type="ECO:0000256" key="2">
    <source>
        <dbReference type="ARBA" id="ARBA00034247"/>
    </source>
</evidence>
<comment type="catalytic activity">
    <reaction evidence="2">
        <text>2 GTP = 3',3'-c-di-GMP + 2 diphosphate</text>
        <dbReference type="Rhea" id="RHEA:24898"/>
        <dbReference type="ChEBI" id="CHEBI:33019"/>
        <dbReference type="ChEBI" id="CHEBI:37565"/>
        <dbReference type="ChEBI" id="CHEBI:58805"/>
        <dbReference type="EC" id="2.7.7.65"/>
    </reaction>
</comment>
<dbReference type="PANTHER" id="PTHR45138:SF9">
    <property type="entry name" value="DIGUANYLATE CYCLASE DGCM-RELATED"/>
    <property type="match status" value="1"/>
</dbReference>
<dbReference type="InterPro" id="IPR050469">
    <property type="entry name" value="Diguanylate_Cyclase"/>
</dbReference>
<dbReference type="OrthoDB" id="9779586at2"/>
<dbReference type="RefSeq" id="WP_074929952.1">
    <property type="nucleotide sequence ID" value="NZ_FORI01000001.1"/>
</dbReference>
<dbReference type="AlphaFoldDB" id="A0A1I3I6X6"/>
<dbReference type="CDD" id="cd01949">
    <property type="entry name" value="GGDEF"/>
    <property type="match status" value="1"/>
</dbReference>
<evidence type="ECO:0000256" key="1">
    <source>
        <dbReference type="ARBA" id="ARBA00012528"/>
    </source>
</evidence>
<dbReference type="NCBIfam" id="TIGR00254">
    <property type="entry name" value="GGDEF"/>
    <property type="match status" value="1"/>
</dbReference>
<dbReference type="GO" id="GO:0052621">
    <property type="term" value="F:diguanylate cyclase activity"/>
    <property type="evidence" value="ECO:0007669"/>
    <property type="project" value="UniProtKB-EC"/>
</dbReference>
<dbReference type="Pfam" id="PF00990">
    <property type="entry name" value="GGDEF"/>
    <property type="match status" value="1"/>
</dbReference>
<evidence type="ECO:0000313" key="5">
    <source>
        <dbReference type="Proteomes" id="UP000182737"/>
    </source>
</evidence>
<dbReference type="FunFam" id="3.30.70.270:FF:000001">
    <property type="entry name" value="Diguanylate cyclase domain protein"/>
    <property type="match status" value="1"/>
</dbReference>
<dbReference type="InterPro" id="IPR000160">
    <property type="entry name" value="GGDEF_dom"/>
</dbReference>
<accession>A0A1I3I6X6</accession>
<dbReference type="InterPro" id="IPR000014">
    <property type="entry name" value="PAS"/>
</dbReference>
<dbReference type="InterPro" id="IPR029787">
    <property type="entry name" value="Nucleotide_cyclase"/>
</dbReference>
<proteinExistence type="predicted"/>
<dbReference type="PANTHER" id="PTHR45138">
    <property type="entry name" value="REGULATORY COMPONENTS OF SENSORY TRANSDUCTION SYSTEM"/>
    <property type="match status" value="1"/>
</dbReference>
<dbReference type="EC" id="2.7.7.65" evidence="1"/>
<gene>
    <name evidence="4" type="ORF">SAMN04487775_101368</name>
</gene>
<keyword evidence="5" id="KW-1185">Reference proteome</keyword>
<feature type="domain" description="GGDEF" evidence="3">
    <location>
        <begin position="301"/>
        <end position="429"/>
    </location>
</feature>
<dbReference type="CDD" id="cd00130">
    <property type="entry name" value="PAS"/>
    <property type="match status" value="1"/>
</dbReference>
<dbReference type="Gene3D" id="3.30.70.270">
    <property type="match status" value="1"/>
</dbReference>
<organism evidence="4 5">
    <name type="scientific">Treponema bryantii</name>
    <dbReference type="NCBI Taxonomy" id="163"/>
    <lineage>
        <taxon>Bacteria</taxon>
        <taxon>Pseudomonadati</taxon>
        <taxon>Spirochaetota</taxon>
        <taxon>Spirochaetia</taxon>
        <taxon>Spirochaetales</taxon>
        <taxon>Treponemataceae</taxon>
        <taxon>Treponema</taxon>
    </lineage>
</organism>
<evidence type="ECO:0000313" key="4">
    <source>
        <dbReference type="EMBL" id="SFI43672.1"/>
    </source>
</evidence>
<protein>
    <recommendedName>
        <fullName evidence="1">diguanylate cyclase</fullName>
        <ecNumber evidence="1">2.7.7.65</ecNumber>
    </recommendedName>
</protein>
<name>A0A1I3I6X6_9SPIR</name>
<evidence type="ECO:0000259" key="3">
    <source>
        <dbReference type="PROSITE" id="PS50887"/>
    </source>
</evidence>
<sequence>MSVYSKEVISDLIFDKIDSIIIVDAKKNSYHTIKKHGVFENFLDEDGSYKDLIEKFWFHLNNSTTKIADEYQVFVPMIGEFKGKYVDRITINCDGEVHLIQISIYPLDLESGKYLFMLDELDNCEYLRDFYTNRKLDTIESSFLFSMYVDLIKDISYSINITELTNNPANYDVKYSAWRQMIVNMIWPDDQKLFLERTDPEYLKKNLAPGRTTSFDCQMKNLEGLYIWVKLIFSRTETTNKEDFRFVFMVQDIHDNSLKLFDTLKRYEELASRDPLTSIYNHGRIETEIINAIDTFKDKGTPVSFMMLDIDYFKKVNDKFGHSVGDIVLKQFVKVINEFIEPYNFTLGRWGGEEFVCVCYDMKLEEVTKLADELREKISKTEFKKVIKLTCSIGLTDVKEGDTAQIIFDRVDHAMYEAKTGGRNRIITN</sequence>
<dbReference type="EMBL" id="FORI01000001">
    <property type="protein sequence ID" value="SFI43672.1"/>
    <property type="molecule type" value="Genomic_DNA"/>
</dbReference>
<dbReference type="InterPro" id="IPR043128">
    <property type="entry name" value="Rev_trsase/Diguanyl_cyclase"/>
</dbReference>
<dbReference type="PROSITE" id="PS50887">
    <property type="entry name" value="GGDEF"/>
    <property type="match status" value="1"/>
</dbReference>